<proteinExistence type="predicted"/>
<dbReference type="AlphaFoldDB" id="A0A1Z4JPX3"/>
<evidence type="ECO:0000313" key="3">
    <source>
        <dbReference type="Proteomes" id="UP000217895"/>
    </source>
</evidence>
<dbReference type="EMBL" id="AP018203">
    <property type="protein sequence ID" value="BAY58772.1"/>
    <property type="molecule type" value="Genomic_DNA"/>
</dbReference>
<dbReference type="Proteomes" id="UP000217895">
    <property type="component" value="Chromosome"/>
</dbReference>
<organism evidence="2 3">
    <name type="scientific">Leptolyngbya boryana NIES-2135</name>
    <dbReference type="NCBI Taxonomy" id="1973484"/>
    <lineage>
        <taxon>Bacteria</taxon>
        <taxon>Bacillati</taxon>
        <taxon>Cyanobacteriota</taxon>
        <taxon>Cyanophyceae</taxon>
        <taxon>Leptolyngbyales</taxon>
        <taxon>Leptolyngbyaceae</taxon>
        <taxon>Leptolyngbya group</taxon>
        <taxon>Leptolyngbya</taxon>
    </lineage>
</organism>
<evidence type="ECO:0000313" key="2">
    <source>
        <dbReference type="EMBL" id="BAY58772.1"/>
    </source>
</evidence>
<gene>
    <name evidence="2" type="ORF">NIES2135_56460</name>
</gene>
<name>A0A1Z4JPX3_LEPBY</name>
<sequence>MSEDKPKRGRPRVHENRQQEWKKRTNFEQSEKRRKYKAEWAKRKRQEKKQAESE</sequence>
<feature type="region of interest" description="Disordered" evidence="1">
    <location>
        <begin position="1"/>
        <end position="54"/>
    </location>
</feature>
<feature type="compositionally biased region" description="Basic and acidic residues" evidence="1">
    <location>
        <begin position="1"/>
        <end position="41"/>
    </location>
</feature>
<protein>
    <submittedName>
        <fullName evidence="2">Uncharacterized protein</fullName>
    </submittedName>
</protein>
<keyword evidence="3" id="KW-1185">Reference proteome</keyword>
<accession>A0A1Z4JPX3</accession>
<reference evidence="2 3" key="1">
    <citation type="submission" date="2017-06" db="EMBL/GenBank/DDBJ databases">
        <title>Genome sequencing of cyanobaciteial culture collection at National Institute for Environmental Studies (NIES).</title>
        <authorList>
            <person name="Hirose Y."/>
            <person name="Shimura Y."/>
            <person name="Fujisawa T."/>
            <person name="Nakamura Y."/>
            <person name="Kawachi M."/>
        </authorList>
    </citation>
    <scope>NUCLEOTIDE SEQUENCE [LARGE SCALE GENOMIC DNA]</scope>
    <source>
        <strain evidence="2 3">NIES-2135</strain>
    </source>
</reference>
<evidence type="ECO:0000256" key="1">
    <source>
        <dbReference type="SAM" id="MobiDB-lite"/>
    </source>
</evidence>